<evidence type="ECO:0000313" key="1">
    <source>
        <dbReference type="EMBL" id="GBM91413.1"/>
    </source>
</evidence>
<comment type="caution">
    <text evidence="1">The sequence shown here is derived from an EMBL/GenBank/DDBJ whole genome shotgun (WGS) entry which is preliminary data.</text>
</comment>
<dbReference type="EMBL" id="BGPR01003704">
    <property type="protein sequence ID" value="GBM91413.1"/>
    <property type="molecule type" value="Genomic_DNA"/>
</dbReference>
<proteinExistence type="predicted"/>
<sequence length="93" mass="10490">MAKADETFLINLYGGNPETTACDLNHLRYTLFTQSATKASSTLARLPPTVYAARFHALRSYLQIQKWLGHEINTYPIRPLPAQNGRMQLLNPS</sequence>
<dbReference type="AlphaFoldDB" id="A0A4Y2JM05"/>
<evidence type="ECO:0000313" key="2">
    <source>
        <dbReference type="Proteomes" id="UP000499080"/>
    </source>
</evidence>
<gene>
    <name evidence="1" type="ORF">AVEN_204282_1</name>
</gene>
<dbReference type="Proteomes" id="UP000499080">
    <property type="component" value="Unassembled WGS sequence"/>
</dbReference>
<reference evidence="1 2" key="1">
    <citation type="journal article" date="2019" name="Sci. Rep.">
        <title>Orb-weaving spider Araneus ventricosus genome elucidates the spidroin gene catalogue.</title>
        <authorList>
            <person name="Kono N."/>
            <person name="Nakamura H."/>
            <person name="Ohtoshi R."/>
            <person name="Moran D.A.P."/>
            <person name="Shinohara A."/>
            <person name="Yoshida Y."/>
            <person name="Fujiwara M."/>
            <person name="Mori M."/>
            <person name="Tomita M."/>
            <person name="Arakawa K."/>
        </authorList>
    </citation>
    <scope>NUCLEOTIDE SEQUENCE [LARGE SCALE GENOMIC DNA]</scope>
</reference>
<name>A0A4Y2JM05_ARAVE</name>
<dbReference type="OrthoDB" id="6074702at2759"/>
<keyword evidence="2" id="KW-1185">Reference proteome</keyword>
<accession>A0A4Y2JM05</accession>
<protein>
    <submittedName>
        <fullName evidence="1">Uncharacterized protein</fullName>
    </submittedName>
</protein>
<organism evidence="1 2">
    <name type="scientific">Araneus ventricosus</name>
    <name type="common">Orbweaver spider</name>
    <name type="synonym">Epeira ventricosa</name>
    <dbReference type="NCBI Taxonomy" id="182803"/>
    <lineage>
        <taxon>Eukaryota</taxon>
        <taxon>Metazoa</taxon>
        <taxon>Ecdysozoa</taxon>
        <taxon>Arthropoda</taxon>
        <taxon>Chelicerata</taxon>
        <taxon>Arachnida</taxon>
        <taxon>Araneae</taxon>
        <taxon>Araneomorphae</taxon>
        <taxon>Entelegynae</taxon>
        <taxon>Araneoidea</taxon>
        <taxon>Araneidae</taxon>
        <taxon>Araneus</taxon>
    </lineage>
</organism>